<comment type="similarity">
    <text evidence="8">Belongs to the tRNA(Ile)-lysidine synthase family.</text>
</comment>
<dbReference type="Proteomes" id="UP000199701">
    <property type="component" value="Unassembled WGS sequence"/>
</dbReference>
<dbReference type="PANTHER" id="PTHR43033:SF1">
    <property type="entry name" value="TRNA(ILE)-LYSIDINE SYNTHASE-RELATED"/>
    <property type="match status" value="1"/>
</dbReference>
<dbReference type="Pfam" id="PF11734">
    <property type="entry name" value="TilS_C"/>
    <property type="match status" value="1"/>
</dbReference>
<evidence type="ECO:0000256" key="4">
    <source>
        <dbReference type="ARBA" id="ARBA00022694"/>
    </source>
</evidence>
<organism evidence="10 11">
    <name type="scientific">[Clostridium] fimetarium</name>
    <dbReference type="NCBI Taxonomy" id="99656"/>
    <lineage>
        <taxon>Bacteria</taxon>
        <taxon>Bacillati</taxon>
        <taxon>Bacillota</taxon>
        <taxon>Clostridia</taxon>
        <taxon>Lachnospirales</taxon>
        <taxon>Lachnospiraceae</taxon>
    </lineage>
</organism>
<dbReference type="EMBL" id="FOJI01000001">
    <property type="protein sequence ID" value="SEV82288.1"/>
    <property type="molecule type" value="Genomic_DNA"/>
</dbReference>
<dbReference type="SMART" id="SM00977">
    <property type="entry name" value="TilS_C"/>
    <property type="match status" value="1"/>
</dbReference>
<evidence type="ECO:0000256" key="2">
    <source>
        <dbReference type="ARBA" id="ARBA00022490"/>
    </source>
</evidence>
<dbReference type="GO" id="GO:0005524">
    <property type="term" value="F:ATP binding"/>
    <property type="evidence" value="ECO:0007669"/>
    <property type="project" value="UniProtKB-UniRule"/>
</dbReference>
<keyword evidence="2 8" id="KW-0963">Cytoplasm</keyword>
<dbReference type="CDD" id="cd01992">
    <property type="entry name" value="TilS_N"/>
    <property type="match status" value="1"/>
</dbReference>
<feature type="binding site" evidence="8">
    <location>
        <begin position="26"/>
        <end position="31"/>
    </location>
    <ligand>
        <name>ATP</name>
        <dbReference type="ChEBI" id="CHEBI:30616"/>
    </ligand>
</feature>
<dbReference type="InterPro" id="IPR012796">
    <property type="entry name" value="Lysidine-tRNA-synth_C"/>
</dbReference>
<dbReference type="OrthoDB" id="9807403at2"/>
<evidence type="ECO:0000313" key="11">
    <source>
        <dbReference type="Proteomes" id="UP000199701"/>
    </source>
</evidence>
<evidence type="ECO:0000259" key="9">
    <source>
        <dbReference type="SMART" id="SM00977"/>
    </source>
</evidence>
<keyword evidence="5 8" id="KW-0547">Nucleotide-binding</keyword>
<evidence type="ECO:0000256" key="3">
    <source>
        <dbReference type="ARBA" id="ARBA00022598"/>
    </source>
</evidence>
<comment type="catalytic activity">
    <reaction evidence="7 8">
        <text>cytidine(34) in tRNA(Ile2) + L-lysine + ATP = lysidine(34) in tRNA(Ile2) + AMP + diphosphate + H(+)</text>
        <dbReference type="Rhea" id="RHEA:43744"/>
        <dbReference type="Rhea" id="RHEA-COMP:10625"/>
        <dbReference type="Rhea" id="RHEA-COMP:10670"/>
        <dbReference type="ChEBI" id="CHEBI:15378"/>
        <dbReference type="ChEBI" id="CHEBI:30616"/>
        <dbReference type="ChEBI" id="CHEBI:32551"/>
        <dbReference type="ChEBI" id="CHEBI:33019"/>
        <dbReference type="ChEBI" id="CHEBI:82748"/>
        <dbReference type="ChEBI" id="CHEBI:83665"/>
        <dbReference type="ChEBI" id="CHEBI:456215"/>
        <dbReference type="EC" id="6.3.4.19"/>
    </reaction>
</comment>
<keyword evidence="4 8" id="KW-0819">tRNA processing</keyword>
<dbReference type="SUPFAM" id="SSF56037">
    <property type="entry name" value="PheT/TilS domain"/>
    <property type="match status" value="1"/>
</dbReference>
<protein>
    <recommendedName>
        <fullName evidence="8">tRNA(Ile)-lysidine synthase</fullName>
        <ecNumber evidence="8">6.3.4.19</ecNumber>
    </recommendedName>
    <alternativeName>
        <fullName evidence="8">tRNA(Ile)-2-lysyl-cytidine synthase</fullName>
    </alternativeName>
    <alternativeName>
        <fullName evidence="8">tRNA(Ile)-lysidine synthetase</fullName>
    </alternativeName>
</protein>
<dbReference type="Pfam" id="PF01171">
    <property type="entry name" value="ATP_bind_3"/>
    <property type="match status" value="1"/>
</dbReference>
<dbReference type="GO" id="GO:0006400">
    <property type="term" value="P:tRNA modification"/>
    <property type="evidence" value="ECO:0007669"/>
    <property type="project" value="UniProtKB-UniRule"/>
</dbReference>
<evidence type="ECO:0000256" key="8">
    <source>
        <dbReference type="HAMAP-Rule" id="MF_01161"/>
    </source>
</evidence>
<dbReference type="SUPFAM" id="SSF52402">
    <property type="entry name" value="Adenine nucleotide alpha hydrolases-like"/>
    <property type="match status" value="1"/>
</dbReference>
<keyword evidence="11" id="KW-1185">Reference proteome</keyword>
<dbReference type="GO" id="GO:0032267">
    <property type="term" value="F:tRNA(Ile)-lysidine synthase activity"/>
    <property type="evidence" value="ECO:0007669"/>
    <property type="project" value="UniProtKB-EC"/>
</dbReference>
<comment type="function">
    <text evidence="8">Ligates lysine onto the cytidine present at position 34 of the AUA codon-specific tRNA(Ile) that contains the anticodon CAU, in an ATP-dependent manner. Cytidine is converted to lysidine, thus changing the amino acid specificity of the tRNA from methionine to isoleucine.</text>
</comment>
<dbReference type="InterPro" id="IPR011063">
    <property type="entry name" value="TilS/TtcA_N"/>
</dbReference>
<evidence type="ECO:0000313" key="10">
    <source>
        <dbReference type="EMBL" id="SEV82288.1"/>
    </source>
</evidence>
<dbReference type="HAMAP" id="MF_01161">
    <property type="entry name" value="tRNA_Ile_lys_synt"/>
    <property type="match status" value="1"/>
</dbReference>
<name>A0A1I0M2A7_9FIRM</name>
<comment type="domain">
    <text evidence="8">The N-terminal region contains the highly conserved SGGXDS motif, predicted to be a P-loop motif involved in ATP binding.</text>
</comment>
<dbReference type="AlphaFoldDB" id="A0A1I0M2A7"/>
<accession>A0A1I0M2A7</accession>
<dbReference type="STRING" id="99656.SAMN05421659_10188"/>
<sequence length="474" mass="54949">MLDRIHQFMIKNNMIASQDTIVVGVSGGADSVCLLRILKELQENIDFFIIVVHINHCIRGYESDMDQEFVRVLCEKLEVEFKPFAVDVKKMAEQDKISVEEAGRKARYRIFEEVLSQSVGGSAGKIAVAHHMDDQGETILMNVFRGSGIKGVCGMQPVRDNIIRPLLCVRRCEIEHYLQTKGQPFRTDSTNLDNDYTRNRLRNVVFPYLEENVNQHCVENICGMAQMISEAESYINRQAIVAKSKCDNINEDNTHTINISLFSENDIIIKKYIIRKVIDELAGKLKDVYKIHIESILALENKQVGSQVDVAYGIVAKRGYNEIMIQNKSNHEKYTYKNESKDIVIEEKTTVFIQDSYYVKEESFMRFHEAEFCKLDELKEIIGNDYTKVFDYDKIKFTLQFRTRQTGDYIQIDKNGGNKKLKDFFIDSKVPRDYRDRVLLLADGNCILWIVGFRMSEGYKIENMTKKFLQVKIY</sequence>
<dbReference type="InterPro" id="IPR014729">
    <property type="entry name" value="Rossmann-like_a/b/a_fold"/>
</dbReference>
<keyword evidence="3 8" id="KW-0436">Ligase</keyword>
<evidence type="ECO:0000256" key="1">
    <source>
        <dbReference type="ARBA" id="ARBA00004496"/>
    </source>
</evidence>
<keyword evidence="6 8" id="KW-0067">ATP-binding</keyword>
<dbReference type="EC" id="6.3.4.19" evidence="8"/>
<dbReference type="SUPFAM" id="SSF82829">
    <property type="entry name" value="MesJ substrate recognition domain-like"/>
    <property type="match status" value="1"/>
</dbReference>
<dbReference type="InterPro" id="IPR012094">
    <property type="entry name" value="tRNA_Ile_lys_synt"/>
</dbReference>
<reference evidence="10 11" key="1">
    <citation type="submission" date="2016-10" db="EMBL/GenBank/DDBJ databases">
        <authorList>
            <person name="de Groot N.N."/>
        </authorList>
    </citation>
    <scope>NUCLEOTIDE SEQUENCE [LARGE SCALE GENOMIC DNA]</scope>
    <source>
        <strain evidence="10 11">DSM 9179</strain>
    </source>
</reference>
<proteinExistence type="inferred from homology"/>
<evidence type="ECO:0000256" key="6">
    <source>
        <dbReference type="ARBA" id="ARBA00022840"/>
    </source>
</evidence>
<evidence type="ECO:0000256" key="5">
    <source>
        <dbReference type="ARBA" id="ARBA00022741"/>
    </source>
</evidence>
<dbReference type="InterPro" id="IPR012795">
    <property type="entry name" value="tRNA_Ile_lys_synt_N"/>
</dbReference>
<evidence type="ECO:0000256" key="7">
    <source>
        <dbReference type="ARBA" id="ARBA00048539"/>
    </source>
</evidence>
<dbReference type="RefSeq" id="WP_092449465.1">
    <property type="nucleotide sequence ID" value="NZ_FOJI01000001.1"/>
</dbReference>
<feature type="domain" description="Lysidine-tRNA(Ile) synthetase C-terminal" evidence="9">
    <location>
        <begin position="399"/>
        <end position="471"/>
    </location>
</feature>
<dbReference type="NCBIfam" id="TIGR02432">
    <property type="entry name" value="lysidine_TilS_N"/>
    <property type="match status" value="1"/>
</dbReference>
<dbReference type="Gene3D" id="3.40.50.620">
    <property type="entry name" value="HUPs"/>
    <property type="match status" value="1"/>
</dbReference>
<comment type="subcellular location">
    <subcellularLocation>
        <location evidence="1 8">Cytoplasm</location>
    </subcellularLocation>
</comment>
<dbReference type="Gene3D" id="3.30.465.60">
    <property type="match status" value="1"/>
</dbReference>
<dbReference type="GO" id="GO:0005737">
    <property type="term" value="C:cytoplasm"/>
    <property type="evidence" value="ECO:0007669"/>
    <property type="project" value="UniProtKB-SubCell"/>
</dbReference>
<gene>
    <name evidence="8" type="primary">tilS</name>
    <name evidence="10" type="ORF">SAMN05421659_10188</name>
</gene>
<dbReference type="NCBIfam" id="TIGR02433">
    <property type="entry name" value="lysidine_TilS_C"/>
    <property type="match status" value="1"/>
</dbReference>
<dbReference type="PANTHER" id="PTHR43033">
    <property type="entry name" value="TRNA(ILE)-LYSIDINE SYNTHASE-RELATED"/>
    <property type="match status" value="1"/>
</dbReference>